<dbReference type="STRING" id="5851.A0A384LI52"/>
<evidence type="ECO:0000313" key="3">
    <source>
        <dbReference type="Proteomes" id="UP000031513"/>
    </source>
</evidence>
<feature type="compositionally biased region" description="Basic and acidic residues" evidence="1">
    <location>
        <begin position="195"/>
        <end position="233"/>
    </location>
</feature>
<organism evidence="2 3">
    <name type="scientific">Plasmodium knowlesi (strain H)</name>
    <dbReference type="NCBI Taxonomy" id="5851"/>
    <lineage>
        <taxon>Eukaryota</taxon>
        <taxon>Sar</taxon>
        <taxon>Alveolata</taxon>
        <taxon>Apicomplexa</taxon>
        <taxon>Aconoidasida</taxon>
        <taxon>Haemosporida</taxon>
        <taxon>Plasmodiidae</taxon>
        <taxon>Plasmodium</taxon>
        <taxon>Plasmodium (Plasmodium)</taxon>
    </lineage>
</organism>
<evidence type="ECO:0000313" key="2">
    <source>
        <dbReference type="EMBL" id="CAA9989463.1"/>
    </source>
</evidence>
<dbReference type="InParanoid" id="A0A384LI52"/>
<feature type="compositionally biased region" description="Basic residues" evidence="1">
    <location>
        <begin position="330"/>
        <end position="350"/>
    </location>
</feature>
<feature type="compositionally biased region" description="Basic and acidic residues" evidence="1">
    <location>
        <begin position="312"/>
        <end position="329"/>
    </location>
</feature>
<dbReference type="Proteomes" id="UP000031513">
    <property type="component" value="Chromosome 12"/>
</dbReference>
<feature type="compositionally biased region" description="Basic and acidic residues" evidence="1">
    <location>
        <begin position="351"/>
        <end position="374"/>
    </location>
</feature>
<proteinExistence type="predicted"/>
<accession>A0A384LI52</accession>
<feature type="compositionally biased region" description="Polar residues" evidence="1">
    <location>
        <begin position="589"/>
        <end position="609"/>
    </location>
</feature>
<sequence length="941" mass="105870">MSISMPDNSGEHLASSDGKKKKKKKTRNVKDDGGVKQCPPGGSPVEEATKKRERKRKKKEKFQITPNSQNIENSESSPNDLNNIRANEGEEVNDLTTRTEVPSEDPHTNKSFEKKKKKKKNRKKKGEGDEEEADGEGKAERQMPKAQEVAEKKMDRQQQVDINKVNREKEDEKDAQAHGEDSVEDEAPGTGGYIVHERDLGEDTTDATHKGNTESAEIKSSVKETKEGRENCRLHNSSASCSSDAHEETQVKRNEEYIQLDEADNQVHQKKENELQSGGEEYHKDEKENRNISQDEINGVGQCTEDTFLGMETKHSLRDNSDKKGEERKKKNKKNKDGHKKRESKRNKGGKAKEKGKEDWAECKTIEVEKDKTTEANNESGHAKGESTGKNEELLVAPTGEVQESVEHANDSIARINSKKENESNGGTTPRGGSLHKMCLSNCVKHLETYESKVCVANSFHDISSPASENEETQERSYTGETASYGENRKSFDLLSYIKNGIKNYVNMLKEENVEIYERKCVKEIIAFHKLKLKYLKKKNNKNKHNVHVENFTSDCRSNISSSTSEEDKEEIIRNFGRFDSFTLGQAEEVSSSSPTTHIKSTNKKSPNENAHLRKKSNKSKNLSSKQIGGGSENNLLGSITAMDLKKTKTRSANKSSDESSHGKMDTNFMMDMEVQSQMEELGCAESARQGLVPPSNGAKMKKECHPATTKIKNLATQSEDLEGGESPNRKNVFEALFHFYAKDKGNGKGKIEPGGKTDEAISYAKGMHLEAFLNFSKHYKIIKSLLTKSELEKIFLNESKGNTYIQGRQFQKVLMLCAQIAFTKPPHRVNFTDTKKIFQCLITWLCNNAPEQQKKIILKSCQLPDASMITENGKATEPQKAELKSSTFRNKQYSISLKDKGRKPPINNIVLTSSQNFETPSKKLEKAKIFRYNTSTNLRK</sequence>
<feature type="compositionally biased region" description="Basic and acidic residues" evidence="1">
    <location>
        <begin position="135"/>
        <end position="181"/>
    </location>
</feature>
<dbReference type="KEGG" id="pkn:PKNH_1213700"/>
<dbReference type="GeneID" id="7322315"/>
<accession>A0A1A7W0A4</accession>
<feature type="compositionally biased region" description="Basic and acidic residues" evidence="1">
    <location>
        <begin position="381"/>
        <end position="391"/>
    </location>
</feature>
<dbReference type="EMBL" id="AM910994">
    <property type="protein sequence ID" value="CAA9989463.1"/>
    <property type="molecule type" value="Genomic_DNA"/>
</dbReference>
<feature type="compositionally biased region" description="Basic residues" evidence="1">
    <location>
        <begin position="51"/>
        <end position="60"/>
    </location>
</feature>
<reference evidence="2 3" key="1">
    <citation type="journal article" date="2008" name="Nature">
        <title>The genome of Plasmodium knowlesi strain H, a zoonotic malaria parasite with host range from monkey to man.</title>
        <authorList>
            <person name="Pain A."/>
            <person name="Boehme U."/>
            <person name="Berry A.E."/>
            <person name="Mungall K."/>
            <person name="Finn R."/>
            <person name="Jackson A.P."/>
            <person name="Mourier T."/>
            <person name="Mistry J."/>
            <person name="Pasini E.M."/>
            <person name="Aslett M."/>
            <person name="Balasubrammaniam S."/>
            <person name="Borgwardt K."/>
            <person name="Brooks K."/>
            <person name="Carret C."/>
            <person name="Carver T.J."/>
            <person name="Cherevach I."/>
            <person name="Chillingworth T."/>
            <person name="Clarke T.G."/>
            <person name="Galinski M.R."/>
            <person name="Hall N."/>
            <person name="Harper D."/>
            <person name="Harris D."/>
            <person name="Hauser H."/>
            <person name="Ivens A."/>
            <person name="Janssen C.S."/>
            <person name="Keane T."/>
            <person name="Larke N."/>
            <person name="Lapp S."/>
            <person name="Marti M."/>
            <person name="Moule S."/>
            <person name="Meyer I.M."/>
            <person name="Ormond D."/>
            <person name="Peters N."/>
            <person name="Sanders M."/>
            <person name="Sanders S."/>
            <person name="Sergeant T.J."/>
            <person name="Simmonds M."/>
            <person name="Smith F."/>
            <person name="Squares R."/>
            <person name="Thurston S."/>
            <person name="Tivey A.R."/>
            <person name="Walker D."/>
            <person name="White B."/>
            <person name="Zuiderwijk E."/>
            <person name="Churcher C."/>
            <person name="Quail M.A."/>
            <person name="Cowman A.F."/>
            <person name="Turner C.M.R."/>
            <person name="Rajandream M.A."/>
            <person name="Kocken C.H.M."/>
            <person name="Thomas A.W."/>
            <person name="Newbold C.I."/>
            <person name="Barrell B.G."/>
            <person name="Berriman M."/>
        </authorList>
    </citation>
    <scope>NUCLEOTIDE SEQUENCE [LARGE SCALE GENOMIC DNA]</scope>
    <source>
        <strain evidence="2 3">H</strain>
    </source>
</reference>
<feature type="compositionally biased region" description="Basic and acidic residues" evidence="1">
    <location>
        <begin position="265"/>
        <end position="290"/>
    </location>
</feature>
<accession>B3L983</accession>
<feature type="compositionally biased region" description="Basic residues" evidence="1">
    <location>
        <begin position="113"/>
        <end position="125"/>
    </location>
</feature>
<dbReference type="AlphaFoldDB" id="A0A384LI52"/>
<dbReference type="OrthoDB" id="372820at2759"/>
<feature type="compositionally biased region" description="Polar residues" evidence="1">
    <location>
        <begin position="64"/>
        <end position="85"/>
    </location>
</feature>
<dbReference type="RefSeq" id="XP_002260189.1">
    <property type="nucleotide sequence ID" value="XM_002260153.1"/>
</dbReference>
<protein>
    <submittedName>
        <fullName evidence="2">Uncharacterized protein</fullName>
    </submittedName>
</protein>
<feature type="compositionally biased region" description="Basic and acidic residues" evidence="1">
    <location>
        <begin position="244"/>
        <end position="256"/>
    </location>
</feature>
<keyword evidence="3" id="KW-1185">Reference proteome</keyword>
<feature type="compositionally biased region" description="Polar residues" evidence="1">
    <location>
        <begin position="234"/>
        <end position="243"/>
    </location>
</feature>
<dbReference type="OMA" id="FTKPPHR"/>
<feature type="region of interest" description="Disordered" evidence="1">
    <location>
        <begin position="1"/>
        <end position="391"/>
    </location>
</feature>
<evidence type="ECO:0000256" key="1">
    <source>
        <dbReference type="SAM" id="MobiDB-lite"/>
    </source>
</evidence>
<feature type="compositionally biased region" description="Basic and acidic residues" evidence="1">
    <location>
        <begin position="656"/>
        <end position="665"/>
    </location>
</feature>
<feature type="region of interest" description="Disordered" evidence="1">
    <location>
        <begin position="587"/>
        <end position="665"/>
    </location>
</feature>
<name>A0A384LI52_PLAKH</name>
<gene>
    <name evidence="2" type="ORF">PKNH_1213700</name>
</gene>
<dbReference type="VEuPathDB" id="PlasmoDB:PKNH_1213700"/>